<dbReference type="EMBL" id="OU503048">
    <property type="protein sequence ID" value="CAI9774692.1"/>
    <property type="molecule type" value="Genomic_DNA"/>
</dbReference>
<evidence type="ECO:0000313" key="10">
    <source>
        <dbReference type="Proteomes" id="UP000834106"/>
    </source>
</evidence>
<dbReference type="CDD" id="cd17330">
    <property type="entry name" value="MFS_SLC46_TetA_like"/>
    <property type="match status" value="1"/>
</dbReference>
<feature type="transmembrane region" description="Helical" evidence="7">
    <location>
        <begin position="399"/>
        <end position="423"/>
    </location>
</feature>
<dbReference type="GO" id="GO:0022857">
    <property type="term" value="F:transmembrane transporter activity"/>
    <property type="evidence" value="ECO:0007669"/>
    <property type="project" value="InterPro"/>
</dbReference>
<evidence type="ECO:0000256" key="8">
    <source>
        <dbReference type="SAM" id="SignalP"/>
    </source>
</evidence>
<evidence type="ECO:0000256" key="3">
    <source>
        <dbReference type="ARBA" id="ARBA00022692"/>
    </source>
</evidence>
<comment type="subcellular location">
    <subcellularLocation>
        <location evidence="1">Membrane</location>
        <topology evidence="1">Multi-pass membrane protein</topology>
    </subcellularLocation>
</comment>
<feature type="transmembrane region" description="Helical" evidence="7">
    <location>
        <begin position="142"/>
        <end position="163"/>
    </location>
</feature>
<comment type="similarity">
    <text evidence="6">Belongs to the major facilitator superfamily. Phosphate:H(+) symporter (TC 2.A.1.9) family.</text>
</comment>
<gene>
    <name evidence="9" type="ORF">FPE_LOCUS22122</name>
</gene>
<dbReference type="PANTHER" id="PTHR23504">
    <property type="entry name" value="MAJOR FACILITATOR SUPERFAMILY DOMAIN-CONTAINING PROTEIN 10"/>
    <property type="match status" value="1"/>
</dbReference>
<organism evidence="9 10">
    <name type="scientific">Fraxinus pennsylvanica</name>
    <dbReference type="NCBI Taxonomy" id="56036"/>
    <lineage>
        <taxon>Eukaryota</taxon>
        <taxon>Viridiplantae</taxon>
        <taxon>Streptophyta</taxon>
        <taxon>Embryophyta</taxon>
        <taxon>Tracheophyta</taxon>
        <taxon>Spermatophyta</taxon>
        <taxon>Magnoliopsida</taxon>
        <taxon>eudicotyledons</taxon>
        <taxon>Gunneridae</taxon>
        <taxon>Pentapetalae</taxon>
        <taxon>asterids</taxon>
        <taxon>lamiids</taxon>
        <taxon>Lamiales</taxon>
        <taxon>Oleaceae</taxon>
        <taxon>Oleeae</taxon>
        <taxon>Fraxinus</taxon>
    </lineage>
</organism>
<keyword evidence="2" id="KW-0813">Transport</keyword>
<dbReference type="PRINTS" id="PR01035">
    <property type="entry name" value="TCRTETA"/>
</dbReference>
<keyword evidence="4 7" id="KW-1133">Transmembrane helix</keyword>
<dbReference type="Gene3D" id="1.20.1250.20">
    <property type="entry name" value="MFS general substrate transporter like domains"/>
    <property type="match status" value="1"/>
</dbReference>
<keyword evidence="8" id="KW-0732">Signal</keyword>
<evidence type="ECO:0000256" key="2">
    <source>
        <dbReference type="ARBA" id="ARBA00022448"/>
    </source>
</evidence>
<dbReference type="SUPFAM" id="SSF103473">
    <property type="entry name" value="MFS general substrate transporter"/>
    <property type="match status" value="1"/>
</dbReference>
<dbReference type="Pfam" id="PF07690">
    <property type="entry name" value="MFS_1"/>
    <property type="match status" value="1"/>
</dbReference>
<dbReference type="Gene3D" id="3.40.50.2000">
    <property type="entry name" value="Glycogen Phosphorylase B"/>
    <property type="match status" value="1"/>
</dbReference>
<feature type="signal peptide" evidence="8">
    <location>
        <begin position="1"/>
        <end position="21"/>
    </location>
</feature>
<feature type="chain" id="PRO_5042274749" description="Major facilitator superfamily (MFS) profile domain-containing protein" evidence="8">
    <location>
        <begin position="22"/>
        <end position="556"/>
    </location>
</feature>
<feature type="transmembrane region" description="Helical" evidence="7">
    <location>
        <begin position="278"/>
        <end position="305"/>
    </location>
</feature>
<dbReference type="InterPro" id="IPR036259">
    <property type="entry name" value="MFS_trans_sf"/>
</dbReference>
<name>A0AAD1ZSD7_9LAMI</name>
<dbReference type="InterPro" id="IPR011701">
    <property type="entry name" value="MFS"/>
</dbReference>
<protein>
    <recommendedName>
        <fullName evidence="11">Major facilitator superfamily (MFS) profile domain-containing protein</fullName>
    </recommendedName>
</protein>
<dbReference type="GO" id="GO:0016020">
    <property type="term" value="C:membrane"/>
    <property type="evidence" value="ECO:0007669"/>
    <property type="project" value="UniProtKB-SubCell"/>
</dbReference>
<evidence type="ECO:0000256" key="7">
    <source>
        <dbReference type="SAM" id="Phobius"/>
    </source>
</evidence>
<sequence length="556" mass="61198">MENWGSLSHLFVTVFLSNVASLMVNPAITDVTMAAVCPGKDECSLAIYLTGLQQAIAGLGSVVMMPLIGNMSDAYGRKTLLTVPLVLSIIPLVILAWKRTTTFFYAYYVIKTLTAMVTQGGVVCIALGYLADTVSEAKRVSAFGVLSGVICAAFLCGTLAARLLSTTQIFQVAAVVSIVAAVYMRVFLKDTTCHADALEQPILMMETESNQACCESSKKGDFIKGIPSPKDIFCLLKSSTTFSLAASIAFFNSLAEAGLEACLQYFLKARFHFMKDQFADVLLITYIGATISNVIFMPIFGPIIGEEVLLSLGLFAGFLNMFLDSIAWSAWVPYASAALGVFFFLATPNIRSIISKQVGDNEQGVAQGCILGITAFANVISPLIFSPLSALFLSETPPFHFPGFSILCVGLSWLIGFFLSTTMKFIPHRSREKVVPTPVPWMEILALCAFLCTVVYFRIFVLSSFFWLGYPPEEFIIFQTKNWWKTSMECWTSFLRCDKREGHISASQKLKLALGLENSGKAFIWVARPPIGFSLTEEFKTEWLPDSFEERMKKQN</sequence>
<feature type="transmembrane region" description="Helical" evidence="7">
    <location>
        <begin position="444"/>
        <end position="470"/>
    </location>
</feature>
<dbReference type="SUPFAM" id="SSF53756">
    <property type="entry name" value="UDP-Glycosyltransferase/glycogen phosphorylase"/>
    <property type="match status" value="1"/>
</dbReference>
<evidence type="ECO:0008006" key="11">
    <source>
        <dbReference type="Google" id="ProtNLM"/>
    </source>
</evidence>
<feature type="transmembrane region" description="Helical" evidence="7">
    <location>
        <begin position="103"/>
        <end position="130"/>
    </location>
</feature>
<feature type="transmembrane region" description="Helical" evidence="7">
    <location>
        <begin position="80"/>
        <end position="97"/>
    </location>
</feature>
<feature type="transmembrane region" description="Helical" evidence="7">
    <location>
        <begin position="44"/>
        <end position="68"/>
    </location>
</feature>
<dbReference type="InterPro" id="IPR001958">
    <property type="entry name" value="Tet-R_TetA/multi-R_MdtG-like"/>
</dbReference>
<dbReference type="AlphaFoldDB" id="A0AAD1ZSD7"/>
<evidence type="ECO:0000313" key="9">
    <source>
        <dbReference type="EMBL" id="CAI9774692.1"/>
    </source>
</evidence>
<reference evidence="9" key="1">
    <citation type="submission" date="2023-05" db="EMBL/GenBank/DDBJ databases">
        <authorList>
            <person name="Huff M."/>
        </authorList>
    </citation>
    <scope>NUCLEOTIDE SEQUENCE</scope>
</reference>
<proteinExistence type="inferred from homology"/>
<accession>A0AAD1ZSD7</accession>
<evidence type="ECO:0000256" key="5">
    <source>
        <dbReference type="ARBA" id="ARBA00023136"/>
    </source>
</evidence>
<evidence type="ECO:0000256" key="1">
    <source>
        <dbReference type="ARBA" id="ARBA00004141"/>
    </source>
</evidence>
<keyword evidence="5 7" id="KW-0472">Membrane</keyword>
<feature type="transmembrane region" description="Helical" evidence="7">
    <location>
        <begin position="325"/>
        <end position="347"/>
    </location>
</feature>
<keyword evidence="10" id="KW-1185">Reference proteome</keyword>
<dbReference type="PANTHER" id="PTHR23504:SF95">
    <property type="entry name" value="MAJOR FACILITATOR SUPERFAMILY PROTEIN"/>
    <property type="match status" value="1"/>
</dbReference>
<keyword evidence="3 7" id="KW-0812">Transmembrane</keyword>
<evidence type="ECO:0000256" key="4">
    <source>
        <dbReference type="ARBA" id="ARBA00022989"/>
    </source>
</evidence>
<dbReference type="Proteomes" id="UP000834106">
    <property type="component" value="Chromosome 13"/>
</dbReference>
<feature type="transmembrane region" description="Helical" evidence="7">
    <location>
        <begin position="368"/>
        <end position="393"/>
    </location>
</feature>
<feature type="transmembrane region" description="Helical" evidence="7">
    <location>
        <begin position="169"/>
        <end position="188"/>
    </location>
</feature>
<evidence type="ECO:0000256" key="6">
    <source>
        <dbReference type="ARBA" id="ARBA00044504"/>
    </source>
</evidence>